<gene>
    <name evidence="2" type="ORF">A2628_01165</name>
</gene>
<dbReference type="InterPro" id="IPR043719">
    <property type="entry name" value="DUF5660"/>
</dbReference>
<evidence type="ECO:0000313" key="3">
    <source>
        <dbReference type="Proteomes" id="UP000179221"/>
    </source>
</evidence>
<sequence>MARDIKKQNKGQKYTNIVESLKDVGDNTVKSIKEDFVGKIPGDFMDQLFGSASTNKNASGEIIPGESLEFNKVLSGEKAEEDRLRQQITFERRLHEEEKVQIQKKTNELRIQLKVISEEIISLAKNTQNLSTEVQIAALQAPIEPGIYHVIFFEKLLEFIKSFRKKIDEASIWLHSSNKRAQKKNYWTSYKKHGGKFLLSGEHYLQRSAG</sequence>
<reference evidence="2 3" key="1">
    <citation type="journal article" date="2016" name="Nat. Commun.">
        <title>Thousands of microbial genomes shed light on interconnected biogeochemical processes in an aquifer system.</title>
        <authorList>
            <person name="Anantharaman K."/>
            <person name="Brown C.T."/>
            <person name="Hug L.A."/>
            <person name="Sharon I."/>
            <person name="Castelle C.J."/>
            <person name="Probst A.J."/>
            <person name="Thomas B.C."/>
            <person name="Singh A."/>
            <person name="Wilkins M.J."/>
            <person name="Karaoz U."/>
            <person name="Brodie E.L."/>
            <person name="Williams K.H."/>
            <person name="Hubbard S.S."/>
            <person name="Banfield J.F."/>
        </authorList>
    </citation>
    <scope>NUCLEOTIDE SEQUENCE [LARGE SCALE GENOMIC DNA]</scope>
</reference>
<dbReference type="EMBL" id="MGGL01000004">
    <property type="protein sequence ID" value="OGM27396.1"/>
    <property type="molecule type" value="Genomic_DNA"/>
</dbReference>
<accession>A0A1F7YJ74</accession>
<protein>
    <recommendedName>
        <fullName evidence="1">DUF5660 domain-containing protein</fullName>
    </recommendedName>
</protein>
<feature type="domain" description="DUF5660" evidence="1">
    <location>
        <begin position="105"/>
        <end position="210"/>
    </location>
</feature>
<dbReference type="Proteomes" id="UP000179221">
    <property type="component" value="Unassembled WGS sequence"/>
</dbReference>
<name>A0A1F7YJ74_9BACT</name>
<proteinExistence type="predicted"/>
<organism evidence="2 3">
    <name type="scientific">Candidatus Woesebacteria bacterium RIFCSPHIGHO2_01_FULL_40_22</name>
    <dbReference type="NCBI Taxonomy" id="1802499"/>
    <lineage>
        <taxon>Bacteria</taxon>
        <taxon>Candidatus Woeseibacteriota</taxon>
    </lineage>
</organism>
<evidence type="ECO:0000313" key="2">
    <source>
        <dbReference type="EMBL" id="OGM27396.1"/>
    </source>
</evidence>
<dbReference type="Pfam" id="PF18904">
    <property type="entry name" value="DUF5660"/>
    <property type="match status" value="1"/>
</dbReference>
<evidence type="ECO:0000259" key="1">
    <source>
        <dbReference type="Pfam" id="PF18904"/>
    </source>
</evidence>
<comment type="caution">
    <text evidence="2">The sequence shown here is derived from an EMBL/GenBank/DDBJ whole genome shotgun (WGS) entry which is preliminary data.</text>
</comment>
<dbReference type="AlphaFoldDB" id="A0A1F7YJ74"/>